<dbReference type="Gene3D" id="3.30.750.24">
    <property type="entry name" value="STAS domain"/>
    <property type="match status" value="1"/>
</dbReference>
<dbReference type="PROSITE" id="PS50801">
    <property type="entry name" value="STAS"/>
    <property type="match status" value="1"/>
</dbReference>
<dbReference type="CDD" id="cd07043">
    <property type="entry name" value="STAS_anti-anti-sigma_factors"/>
    <property type="match status" value="1"/>
</dbReference>
<evidence type="ECO:0000313" key="3">
    <source>
        <dbReference type="Proteomes" id="UP001501337"/>
    </source>
</evidence>
<evidence type="ECO:0000313" key="2">
    <source>
        <dbReference type="EMBL" id="GAA3973306.1"/>
    </source>
</evidence>
<gene>
    <name evidence="2" type="ORF">GCM10022278_33150</name>
</gene>
<dbReference type="RefSeq" id="WP_344808449.1">
    <property type="nucleotide sequence ID" value="NZ_BAABBO010000016.1"/>
</dbReference>
<comment type="caution">
    <text evidence="2">The sequence shown here is derived from an EMBL/GenBank/DDBJ whole genome shotgun (WGS) entry which is preliminary data.</text>
</comment>
<dbReference type="InterPro" id="IPR002645">
    <property type="entry name" value="STAS_dom"/>
</dbReference>
<accession>A0ABP7PY22</accession>
<protein>
    <recommendedName>
        <fullName evidence="1">STAS domain-containing protein</fullName>
    </recommendedName>
</protein>
<evidence type="ECO:0000259" key="1">
    <source>
        <dbReference type="PROSITE" id="PS50801"/>
    </source>
</evidence>
<sequence length="111" mass="11700">MAAASAGLSVRETPPEGFGDSAYAEIAGDIDNDTAVALLDEGKAFLASANSRDVIIDFSRVKTAQSVALSLMVRWLDTAAKHDRSLRFKGLSGKLHDLAKVSGLEEVLPLA</sequence>
<dbReference type="InterPro" id="IPR058548">
    <property type="entry name" value="MlaB-like_STAS"/>
</dbReference>
<dbReference type="Pfam" id="PF13466">
    <property type="entry name" value="STAS_2"/>
    <property type="match status" value="1"/>
</dbReference>
<name>A0ABP7PY22_9GAMM</name>
<dbReference type="EMBL" id="BAABBO010000016">
    <property type="protein sequence ID" value="GAA3973306.1"/>
    <property type="molecule type" value="Genomic_DNA"/>
</dbReference>
<keyword evidence="3" id="KW-1185">Reference proteome</keyword>
<dbReference type="Proteomes" id="UP001501337">
    <property type="component" value="Unassembled WGS sequence"/>
</dbReference>
<feature type="domain" description="STAS" evidence="1">
    <location>
        <begin position="25"/>
        <end position="111"/>
    </location>
</feature>
<reference evidence="3" key="1">
    <citation type="journal article" date="2019" name="Int. J. Syst. Evol. Microbiol.">
        <title>The Global Catalogue of Microorganisms (GCM) 10K type strain sequencing project: providing services to taxonomists for standard genome sequencing and annotation.</title>
        <authorList>
            <consortium name="The Broad Institute Genomics Platform"/>
            <consortium name="The Broad Institute Genome Sequencing Center for Infectious Disease"/>
            <person name="Wu L."/>
            <person name="Ma J."/>
        </authorList>
    </citation>
    <scope>NUCLEOTIDE SEQUENCE [LARGE SCALE GENOMIC DNA]</scope>
    <source>
        <strain evidence="3">JCM 17555</strain>
    </source>
</reference>
<organism evidence="2 3">
    <name type="scientific">Allohahella marinimesophila</name>
    <dbReference type="NCBI Taxonomy" id="1054972"/>
    <lineage>
        <taxon>Bacteria</taxon>
        <taxon>Pseudomonadati</taxon>
        <taxon>Pseudomonadota</taxon>
        <taxon>Gammaproteobacteria</taxon>
        <taxon>Oceanospirillales</taxon>
        <taxon>Hahellaceae</taxon>
        <taxon>Allohahella</taxon>
    </lineage>
</organism>
<dbReference type="SUPFAM" id="SSF52091">
    <property type="entry name" value="SpoIIaa-like"/>
    <property type="match status" value="1"/>
</dbReference>
<proteinExistence type="predicted"/>
<dbReference type="InterPro" id="IPR036513">
    <property type="entry name" value="STAS_dom_sf"/>
</dbReference>